<evidence type="ECO:0000313" key="2">
    <source>
        <dbReference type="Proteomes" id="UP001062846"/>
    </source>
</evidence>
<dbReference type="Proteomes" id="UP001062846">
    <property type="component" value="Chromosome 6"/>
</dbReference>
<sequence length="485" mass="54360">MAARDRNLNALFLPYFITSHMTPLIDTAVLFAARPGVAVTILTTASNALTFQPSIDRAKSAGHRITFHTIKFPAAEVGLPEGIENYGSVASRDMIPKVTRAISLLREPMVQAIRDLRPDCIVSDVMDPWTVDVAEELNIPRLILSTTNCFYYCVYHHLMIHKPYEKVTSDSESFVVPGLPDEIETTSAQLEDYLKSPVESGSSGELIKVIKDAETRSYGTVFTSYSEIEPEYVLHYKNVMGRKSWHVGLPSLLLGKENETNMNRHRCLNWLDDQEPGSVLYVSFGSVVRFPDTQFTEIALALEESGRPFVWVVRKIGKTCEKEDEDWLPEGFRERVLESEKGLMMREWAPQISILAHPAIGGFVTHCGWNSAMEGMAAGVPLITWPLFAEQFYNEKLITRVLKVGVEVGSGVWNRSLDIRSPVVGKDKIVKALSHLMDGSEEAKEIRRRAKEVSMMMKKSVEEGGSCSSDLNSLIEEINAYVLHE</sequence>
<keyword evidence="2" id="KW-1185">Reference proteome</keyword>
<accession>A0ACC0NBJ6</accession>
<reference evidence="1" key="1">
    <citation type="submission" date="2022-02" db="EMBL/GenBank/DDBJ databases">
        <title>Plant Genome Project.</title>
        <authorList>
            <person name="Zhang R.-G."/>
        </authorList>
    </citation>
    <scope>NUCLEOTIDE SEQUENCE</scope>
    <source>
        <strain evidence="1">AT1</strain>
    </source>
</reference>
<gene>
    <name evidence="1" type="ORF">RHMOL_Rhmol06G0066000</name>
</gene>
<dbReference type="EMBL" id="CM046393">
    <property type="protein sequence ID" value="KAI8549958.1"/>
    <property type="molecule type" value="Genomic_DNA"/>
</dbReference>
<name>A0ACC0NBJ6_RHOML</name>
<evidence type="ECO:0000313" key="1">
    <source>
        <dbReference type="EMBL" id="KAI8549958.1"/>
    </source>
</evidence>
<organism evidence="1 2">
    <name type="scientific">Rhododendron molle</name>
    <name type="common">Chinese azalea</name>
    <name type="synonym">Azalea mollis</name>
    <dbReference type="NCBI Taxonomy" id="49168"/>
    <lineage>
        <taxon>Eukaryota</taxon>
        <taxon>Viridiplantae</taxon>
        <taxon>Streptophyta</taxon>
        <taxon>Embryophyta</taxon>
        <taxon>Tracheophyta</taxon>
        <taxon>Spermatophyta</taxon>
        <taxon>Magnoliopsida</taxon>
        <taxon>eudicotyledons</taxon>
        <taxon>Gunneridae</taxon>
        <taxon>Pentapetalae</taxon>
        <taxon>asterids</taxon>
        <taxon>Ericales</taxon>
        <taxon>Ericaceae</taxon>
        <taxon>Ericoideae</taxon>
        <taxon>Rhodoreae</taxon>
        <taxon>Rhododendron</taxon>
    </lineage>
</organism>
<protein>
    <submittedName>
        <fullName evidence="1">Uncharacterized protein</fullName>
    </submittedName>
</protein>
<comment type="caution">
    <text evidence="1">The sequence shown here is derived from an EMBL/GenBank/DDBJ whole genome shotgun (WGS) entry which is preliminary data.</text>
</comment>
<proteinExistence type="predicted"/>